<reference evidence="2" key="1">
    <citation type="submission" date="2017-01" db="EMBL/GenBank/DDBJ databases">
        <authorList>
            <person name="Varghese N."/>
            <person name="Submissions S."/>
        </authorList>
    </citation>
    <scope>NUCLEOTIDE SEQUENCE [LARGE SCALE GENOMIC DNA]</scope>
    <source>
        <strain evidence="2">LP100</strain>
    </source>
</reference>
<dbReference type="SUPFAM" id="SSF53448">
    <property type="entry name" value="Nucleotide-diphospho-sugar transferases"/>
    <property type="match status" value="1"/>
</dbReference>
<dbReference type="Proteomes" id="UP000187181">
    <property type="component" value="Unassembled WGS sequence"/>
</dbReference>
<protein>
    <recommendedName>
        <fullName evidence="3">Nucleotide-diphospho-sugar transferase</fullName>
    </recommendedName>
</protein>
<dbReference type="InterPro" id="IPR029044">
    <property type="entry name" value="Nucleotide-diphossugar_trans"/>
</dbReference>
<evidence type="ECO:0008006" key="3">
    <source>
        <dbReference type="Google" id="ProtNLM"/>
    </source>
</evidence>
<sequence length="312" mass="36509">MMSNSIPNTPLHTPVLLIIFNRAHTTQQVFDRIRQVKPSRLYVAADGPRPGVETDIAKCAETRRIVEQVDWDCEVKTLFQEKNLKCGVAPATAISWFFEHEETGIILEDDCVPSKSFFWFCQELLEKYKHDTRIMHISGNNYLNGWRRDNDYSYYFSNKVNAWGWATWRRAWQLFDFNLKAYPELKEKGYLKGLFLNKFEETYRLSKLEEAFASIPNGDIWDYQWEFTVYSNSGLCIVPEVNLVRNIGFGEDATHTFNTHDNKAQIKENEIAFPLRHPRFVVRDIESDTKNFNHLIKGKVSSKLKSILSFNL</sequence>
<organism evidence="1 2">
    <name type="scientific">Pontibacter indicus</name>
    <dbReference type="NCBI Taxonomy" id="1317125"/>
    <lineage>
        <taxon>Bacteria</taxon>
        <taxon>Pseudomonadati</taxon>
        <taxon>Bacteroidota</taxon>
        <taxon>Cytophagia</taxon>
        <taxon>Cytophagales</taxon>
        <taxon>Hymenobacteraceae</taxon>
        <taxon>Pontibacter</taxon>
    </lineage>
</organism>
<gene>
    <name evidence="1" type="ORF">SAMN05444128_1469</name>
</gene>
<proteinExistence type="predicted"/>
<accession>A0A1R3X337</accession>
<name>A0A1R3X337_9BACT</name>
<dbReference type="STRING" id="1317125.SAMN05444128_1469"/>
<dbReference type="EMBL" id="FTPP01000001">
    <property type="protein sequence ID" value="SIT84948.1"/>
    <property type="molecule type" value="Genomic_DNA"/>
</dbReference>
<dbReference type="Gene3D" id="3.90.550.10">
    <property type="entry name" value="Spore Coat Polysaccharide Biosynthesis Protein SpsA, Chain A"/>
    <property type="match status" value="1"/>
</dbReference>
<keyword evidence="2" id="KW-1185">Reference proteome</keyword>
<evidence type="ECO:0000313" key="1">
    <source>
        <dbReference type="EMBL" id="SIT84948.1"/>
    </source>
</evidence>
<evidence type="ECO:0000313" key="2">
    <source>
        <dbReference type="Proteomes" id="UP000187181"/>
    </source>
</evidence>
<dbReference type="AlphaFoldDB" id="A0A1R3X337"/>